<dbReference type="EMBL" id="CP115174">
    <property type="protein sequence ID" value="WBO23954.1"/>
    <property type="molecule type" value="Genomic_DNA"/>
</dbReference>
<reference evidence="1 2" key="1">
    <citation type="submission" date="2022-12" db="EMBL/GenBank/DDBJ databases">
        <title>Sphingomonas abieness sp. nov., an endophytic bacterium isolated from Abies koreana.</title>
        <authorList>
            <person name="Jiang L."/>
            <person name="Lee J."/>
        </authorList>
    </citation>
    <scope>NUCLEOTIDE SEQUENCE [LARGE SCALE GENOMIC DNA]</scope>
    <source>
        <strain evidence="2">PAMB 00755</strain>
    </source>
</reference>
<sequence>MIAARLSRRKKAAILASPPRALRLRFEQRLSARQQTQTERERAYRIREARQIHETFQRDALMNQGAQS</sequence>
<evidence type="ECO:0000313" key="2">
    <source>
        <dbReference type="Proteomes" id="UP001210865"/>
    </source>
</evidence>
<dbReference type="RefSeq" id="WP_270078583.1">
    <property type="nucleotide sequence ID" value="NZ_CP115174.1"/>
</dbReference>
<dbReference type="Proteomes" id="UP001210865">
    <property type="component" value="Chromosome"/>
</dbReference>
<protein>
    <recommendedName>
        <fullName evidence="3">DUF4169 family protein</fullName>
    </recommendedName>
</protein>
<keyword evidence="2" id="KW-1185">Reference proteome</keyword>
<gene>
    <name evidence="1" type="ORF">PBT88_07545</name>
</gene>
<organism evidence="1 2">
    <name type="scientific">Sphingomonas abietis</name>
    <dbReference type="NCBI Taxonomy" id="3012344"/>
    <lineage>
        <taxon>Bacteria</taxon>
        <taxon>Pseudomonadati</taxon>
        <taxon>Pseudomonadota</taxon>
        <taxon>Alphaproteobacteria</taxon>
        <taxon>Sphingomonadales</taxon>
        <taxon>Sphingomonadaceae</taxon>
        <taxon>Sphingomonas</taxon>
    </lineage>
</organism>
<proteinExistence type="predicted"/>
<name>A0ABY7NVL7_9SPHN</name>
<accession>A0ABY7NVL7</accession>
<evidence type="ECO:0000313" key="1">
    <source>
        <dbReference type="EMBL" id="WBO23954.1"/>
    </source>
</evidence>
<evidence type="ECO:0008006" key="3">
    <source>
        <dbReference type="Google" id="ProtNLM"/>
    </source>
</evidence>